<evidence type="ECO:0000313" key="1">
    <source>
        <dbReference type="EMBL" id="KAK1269616.1"/>
    </source>
</evidence>
<dbReference type="AlphaFoldDB" id="A0AAV9B091"/>
<dbReference type="EMBL" id="JAUJYN010000006">
    <property type="protein sequence ID" value="KAK1269616.1"/>
    <property type="molecule type" value="Genomic_DNA"/>
</dbReference>
<organism evidence="1 2">
    <name type="scientific">Acorus gramineus</name>
    <name type="common">Dwarf sweet flag</name>
    <dbReference type="NCBI Taxonomy" id="55184"/>
    <lineage>
        <taxon>Eukaryota</taxon>
        <taxon>Viridiplantae</taxon>
        <taxon>Streptophyta</taxon>
        <taxon>Embryophyta</taxon>
        <taxon>Tracheophyta</taxon>
        <taxon>Spermatophyta</taxon>
        <taxon>Magnoliopsida</taxon>
        <taxon>Liliopsida</taxon>
        <taxon>Acoraceae</taxon>
        <taxon>Acorus</taxon>
    </lineage>
</organism>
<name>A0AAV9B091_ACOGR</name>
<evidence type="ECO:0000313" key="2">
    <source>
        <dbReference type="Proteomes" id="UP001179952"/>
    </source>
</evidence>
<reference evidence="1" key="2">
    <citation type="submission" date="2023-06" db="EMBL/GenBank/DDBJ databases">
        <authorList>
            <person name="Ma L."/>
            <person name="Liu K.-W."/>
            <person name="Li Z."/>
            <person name="Hsiao Y.-Y."/>
            <person name="Qi Y."/>
            <person name="Fu T."/>
            <person name="Tang G."/>
            <person name="Zhang D."/>
            <person name="Sun W.-H."/>
            <person name="Liu D.-K."/>
            <person name="Li Y."/>
            <person name="Chen G.-Z."/>
            <person name="Liu X.-D."/>
            <person name="Liao X.-Y."/>
            <person name="Jiang Y.-T."/>
            <person name="Yu X."/>
            <person name="Hao Y."/>
            <person name="Huang J."/>
            <person name="Zhao X.-W."/>
            <person name="Ke S."/>
            <person name="Chen Y.-Y."/>
            <person name="Wu W.-L."/>
            <person name="Hsu J.-L."/>
            <person name="Lin Y.-F."/>
            <person name="Huang M.-D."/>
            <person name="Li C.-Y."/>
            <person name="Huang L."/>
            <person name="Wang Z.-W."/>
            <person name="Zhao X."/>
            <person name="Zhong W.-Y."/>
            <person name="Peng D.-H."/>
            <person name="Ahmad S."/>
            <person name="Lan S."/>
            <person name="Zhang J.-S."/>
            <person name="Tsai W.-C."/>
            <person name="Van De Peer Y."/>
            <person name="Liu Z.-J."/>
        </authorList>
    </citation>
    <scope>NUCLEOTIDE SEQUENCE</scope>
    <source>
        <strain evidence="1">SCP</strain>
        <tissue evidence="1">Leaves</tissue>
    </source>
</reference>
<dbReference type="Proteomes" id="UP001179952">
    <property type="component" value="Unassembled WGS sequence"/>
</dbReference>
<reference evidence="1" key="1">
    <citation type="journal article" date="2023" name="Nat. Commun.">
        <title>Diploid and tetraploid genomes of Acorus and the evolution of monocots.</title>
        <authorList>
            <person name="Ma L."/>
            <person name="Liu K.W."/>
            <person name="Li Z."/>
            <person name="Hsiao Y.Y."/>
            <person name="Qi Y."/>
            <person name="Fu T."/>
            <person name="Tang G.D."/>
            <person name="Zhang D."/>
            <person name="Sun W.H."/>
            <person name="Liu D.K."/>
            <person name="Li Y."/>
            <person name="Chen G.Z."/>
            <person name="Liu X.D."/>
            <person name="Liao X.Y."/>
            <person name="Jiang Y.T."/>
            <person name="Yu X."/>
            <person name="Hao Y."/>
            <person name="Huang J."/>
            <person name="Zhao X.W."/>
            <person name="Ke S."/>
            <person name="Chen Y.Y."/>
            <person name="Wu W.L."/>
            <person name="Hsu J.L."/>
            <person name="Lin Y.F."/>
            <person name="Huang M.D."/>
            <person name="Li C.Y."/>
            <person name="Huang L."/>
            <person name="Wang Z.W."/>
            <person name="Zhao X."/>
            <person name="Zhong W.Y."/>
            <person name="Peng D.H."/>
            <person name="Ahmad S."/>
            <person name="Lan S."/>
            <person name="Zhang J.S."/>
            <person name="Tsai W.C."/>
            <person name="Van de Peer Y."/>
            <person name="Liu Z.J."/>
        </authorList>
    </citation>
    <scope>NUCLEOTIDE SEQUENCE</scope>
    <source>
        <strain evidence="1">SCP</strain>
    </source>
</reference>
<protein>
    <submittedName>
        <fullName evidence="1">Uncharacterized protein</fullName>
    </submittedName>
</protein>
<sequence length="71" mass="8001">MDSHRPLLSTSTARSLQNQCPMISVVNADASSKPSKLSQIFMDLIFPPNIVTSLRMLQSDEDERGRRRVVK</sequence>
<gene>
    <name evidence="1" type="ORF">QJS04_geneDACA005203</name>
</gene>
<comment type="caution">
    <text evidence="1">The sequence shown here is derived from an EMBL/GenBank/DDBJ whole genome shotgun (WGS) entry which is preliminary data.</text>
</comment>
<accession>A0AAV9B091</accession>
<proteinExistence type="predicted"/>
<keyword evidence="2" id="KW-1185">Reference proteome</keyword>